<name>A0A928UVY9_9SPHI</name>
<dbReference type="Proteomes" id="UP000616201">
    <property type="component" value="Unassembled WGS sequence"/>
</dbReference>
<dbReference type="RefSeq" id="WP_196934477.1">
    <property type="nucleotide sequence ID" value="NZ_MU158698.1"/>
</dbReference>
<organism evidence="1 2">
    <name type="scientific">Sphingobacterium hungaricum</name>
    <dbReference type="NCBI Taxonomy" id="2082723"/>
    <lineage>
        <taxon>Bacteria</taxon>
        <taxon>Pseudomonadati</taxon>
        <taxon>Bacteroidota</taxon>
        <taxon>Sphingobacteriia</taxon>
        <taxon>Sphingobacteriales</taxon>
        <taxon>Sphingobacteriaceae</taxon>
        <taxon>Sphingobacterium</taxon>
    </lineage>
</organism>
<keyword evidence="2" id="KW-1185">Reference proteome</keyword>
<dbReference type="EMBL" id="PRDK01000001">
    <property type="protein sequence ID" value="MBE8712134.1"/>
    <property type="molecule type" value="Genomic_DNA"/>
</dbReference>
<proteinExistence type="predicted"/>
<comment type="caution">
    <text evidence="1">The sequence shown here is derived from an EMBL/GenBank/DDBJ whole genome shotgun (WGS) entry which is preliminary data.</text>
</comment>
<accession>A0A928UVY9</accession>
<dbReference type="AlphaFoldDB" id="A0A928UVY9"/>
<gene>
    <name evidence="1" type="ORF">C4F49_00370</name>
</gene>
<evidence type="ECO:0000313" key="1">
    <source>
        <dbReference type="EMBL" id="MBE8712134.1"/>
    </source>
</evidence>
<sequence>MGNLDLSGKDMDTSLVDIVRVNQQADSLLFTFDSDSLLLNPGGNEEMVKNNNIHYLYKDGVLTFNR</sequence>
<reference evidence="1" key="1">
    <citation type="submission" date="2018-02" db="EMBL/GenBank/DDBJ databases">
        <authorList>
            <person name="Vasarhelyi B.M."/>
            <person name="Deshmukh S."/>
            <person name="Balint B."/>
            <person name="Kukolya J."/>
        </authorList>
    </citation>
    <scope>NUCLEOTIDE SEQUENCE</scope>
    <source>
        <strain evidence="1">KB22</strain>
    </source>
</reference>
<protein>
    <submittedName>
        <fullName evidence="1">Uncharacterized protein</fullName>
    </submittedName>
</protein>
<evidence type="ECO:0000313" key="2">
    <source>
        <dbReference type="Proteomes" id="UP000616201"/>
    </source>
</evidence>